<keyword evidence="8" id="KW-1185">Reference proteome</keyword>
<dbReference type="PANTHER" id="PTHR10131:SF157">
    <property type="entry name" value="RECEPTOR-ASSOCIATED FACTOR, PUTATIVE-RELATED"/>
    <property type="match status" value="1"/>
</dbReference>
<dbReference type="PROSITE" id="PS00518">
    <property type="entry name" value="ZF_RING_1"/>
    <property type="match status" value="1"/>
</dbReference>
<keyword evidence="2 4" id="KW-0863">Zinc-finger</keyword>
<dbReference type="PANTHER" id="PTHR10131">
    <property type="entry name" value="TNF RECEPTOR ASSOCIATED FACTOR"/>
    <property type="match status" value="1"/>
</dbReference>
<dbReference type="Pfam" id="PF02176">
    <property type="entry name" value="zf-TRAF"/>
    <property type="match status" value="1"/>
</dbReference>
<feature type="domain" description="TRAF-type" evidence="6">
    <location>
        <begin position="162"/>
        <end position="212"/>
    </location>
</feature>
<sequence length="364" mass="41598">MSVPSGYKVSAVDLTGFNERWFCSSCGFVPRLVVQTGLCEHLYCEKCLAAVLRQTNPVCVKCEKPLQHCQWFPDNFLRREIECKFVHCKNTALGCDWRGELKSADVHQHSCPYIPSPCRNDGCTNMVPAIQLTQHEERECSHRQIECEYCGSSMKSEACQEHYQSCPNVAVTCDRCGKTDIPRGQLCKHVDPVNGDCNRMYCPFRAHGCSCDELLNRESLARHLSEDLSGHLLLLPRLIESIPQQRLAVSPPRGEIRQDLLAAEAEVTAHSWALTTHYRRQEKLVADVKALIVASSETARVIEQVSSEQRQENAMLRNRIERLEEEFERLRATVEGQGFSLNALWRFIRELLRLPQWLIRGRLT</sequence>
<dbReference type="PROSITE" id="PS50145">
    <property type="entry name" value="ZF_TRAF"/>
    <property type="match status" value="2"/>
</dbReference>
<accession>A0ABN8N2I7</accession>
<evidence type="ECO:0000313" key="8">
    <source>
        <dbReference type="Proteomes" id="UP001159405"/>
    </source>
</evidence>
<protein>
    <recommendedName>
        <fullName evidence="6">TRAF-type domain-containing protein</fullName>
    </recommendedName>
</protein>
<dbReference type="EMBL" id="CALNXK010000009">
    <property type="protein sequence ID" value="CAH3041526.1"/>
    <property type="molecule type" value="Genomic_DNA"/>
</dbReference>
<dbReference type="SUPFAM" id="SSF57850">
    <property type="entry name" value="RING/U-box"/>
    <property type="match status" value="1"/>
</dbReference>
<feature type="zinc finger region" description="TRAF-type" evidence="4">
    <location>
        <begin position="162"/>
        <end position="212"/>
    </location>
</feature>
<comment type="caution">
    <text evidence="7">The sequence shown here is derived from an EMBL/GenBank/DDBJ whole genome shotgun (WGS) entry which is preliminary data.</text>
</comment>
<dbReference type="Proteomes" id="UP001159405">
    <property type="component" value="Unassembled WGS sequence"/>
</dbReference>
<evidence type="ECO:0000256" key="3">
    <source>
        <dbReference type="ARBA" id="ARBA00022833"/>
    </source>
</evidence>
<name>A0ABN8N2I7_9CNID</name>
<evidence type="ECO:0000256" key="1">
    <source>
        <dbReference type="ARBA" id="ARBA00022723"/>
    </source>
</evidence>
<keyword evidence="1 4" id="KW-0479">Metal-binding</keyword>
<dbReference type="SUPFAM" id="SSF49599">
    <property type="entry name" value="TRAF domain-like"/>
    <property type="match status" value="1"/>
</dbReference>
<reference evidence="7 8" key="1">
    <citation type="submission" date="2022-05" db="EMBL/GenBank/DDBJ databases">
        <authorList>
            <consortium name="Genoscope - CEA"/>
            <person name="William W."/>
        </authorList>
    </citation>
    <scope>NUCLEOTIDE SEQUENCE [LARGE SCALE GENOMIC DNA]</scope>
</reference>
<proteinExistence type="predicted"/>
<dbReference type="InterPro" id="IPR017907">
    <property type="entry name" value="Znf_RING_CS"/>
</dbReference>
<feature type="zinc finger region" description="TRAF-type" evidence="4">
    <location>
        <begin position="106"/>
        <end position="160"/>
    </location>
</feature>
<organism evidence="7 8">
    <name type="scientific">Porites lobata</name>
    <dbReference type="NCBI Taxonomy" id="104759"/>
    <lineage>
        <taxon>Eukaryota</taxon>
        <taxon>Metazoa</taxon>
        <taxon>Cnidaria</taxon>
        <taxon>Anthozoa</taxon>
        <taxon>Hexacorallia</taxon>
        <taxon>Scleractinia</taxon>
        <taxon>Fungiina</taxon>
        <taxon>Poritidae</taxon>
        <taxon>Porites</taxon>
    </lineage>
</organism>
<feature type="domain" description="TRAF-type" evidence="6">
    <location>
        <begin position="106"/>
        <end position="160"/>
    </location>
</feature>
<dbReference type="Gene3D" id="3.30.40.10">
    <property type="entry name" value="Zinc/RING finger domain, C3HC4 (zinc finger)"/>
    <property type="match status" value="3"/>
</dbReference>
<gene>
    <name evidence="7" type="ORF">PLOB_00047776</name>
</gene>
<evidence type="ECO:0000256" key="5">
    <source>
        <dbReference type="SAM" id="Coils"/>
    </source>
</evidence>
<evidence type="ECO:0000259" key="6">
    <source>
        <dbReference type="PROSITE" id="PS50145"/>
    </source>
</evidence>
<keyword evidence="5" id="KW-0175">Coiled coil</keyword>
<dbReference type="InterPro" id="IPR001293">
    <property type="entry name" value="Znf_TRAF"/>
</dbReference>
<evidence type="ECO:0000313" key="7">
    <source>
        <dbReference type="EMBL" id="CAH3041526.1"/>
    </source>
</evidence>
<feature type="coiled-coil region" evidence="5">
    <location>
        <begin position="306"/>
        <end position="333"/>
    </location>
</feature>
<dbReference type="InterPro" id="IPR013083">
    <property type="entry name" value="Znf_RING/FYVE/PHD"/>
</dbReference>
<evidence type="ECO:0000256" key="4">
    <source>
        <dbReference type="PROSITE-ProRule" id="PRU00207"/>
    </source>
</evidence>
<evidence type="ECO:0000256" key="2">
    <source>
        <dbReference type="ARBA" id="ARBA00022771"/>
    </source>
</evidence>
<keyword evidence="3 4" id="KW-0862">Zinc</keyword>